<evidence type="ECO:0000313" key="3">
    <source>
        <dbReference type="Proteomes" id="UP000439903"/>
    </source>
</evidence>
<sequence>MSDSLSECVIDTMTSTIKVIAEIMSSYVLIVAIIKVLVEEIYKIYANVECNKELCLIMMDRVKTAEFALEQMMLKSEENEKYFYEKEYSLLLKKFVNILKDIKNFVEKVSKIEGVRKFFEANKIKQTYKKLTQEFDTCMKKLHFTIAIANENQRAKDAQKVDQAIEVCNSLEITWFKISIFSDVPNINENDLKKPSAELHKKDSVIRKYYNSIEVACKPIEDSSQNKVEIAILGKLSLLSPNILKFYGFLYFDNNKHMIFEWAERKNLKELYKKYDIFWNRKIQIIRDICNGLIFLRGINILHHDIRCENVFITKNLDPKLGNFQYAYETNASTTSFSIQNQLKIFRWMAPEQIEKYKKYLNKKSYTFSCEMFSELEKLAEHNPIALCAPQLLENNKLDFGITCNTENSKLPKFEDEPINFYENNSSMTLISVDEGIEFHRNKNYKSAWKCFEENSKLCNPLAQYWQAYYLYYGYFVKQDKEPVADAQYRYAVSLINNFGNDPNINDEKRNESLHYLKLANNNKNNKAAYQLGNIYVYGALKTQQNKELGLIYLKLASQYSNQDAIKLLNNYH</sequence>
<dbReference type="SUPFAM" id="SSF81901">
    <property type="entry name" value="HCP-like"/>
    <property type="match status" value="1"/>
</dbReference>
<dbReference type="GO" id="GO:0005524">
    <property type="term" value="F:ATP binding"/>
    <property type="evidence" value="ECO:0007669"/>
    <property type="project" value="InterPro"/>
</dbReference>
<reference evidence="2 3" key="1">
    <citation type="journal article" date="2019" name="Environ. Microbiol.">
        <title>At the nexus of three kingdoms: the genome of the mycorrhizal fungus Gigaspora margarita provides insights into plant, endobacterial and fungal interactions.</title>
        <authorList>
            <person name="Venice F."/>
            <person name="Ghignone S."/>
            <person name="Salvioli di Fossalunga A."/>
            <person name="Amselem J."/>
            <person name="Novero M."/>
            <person name="Xianan X."/>
            <person name="Sedzielewska Toro K."/>
            <person name="Morin E."/>
            <person name="Lipzen A."/>
            <person name="Grigoriev I.V."/>
            <person name="Henrissat B."/>
            <person name="Martin F.M."/>
            <person name="Bonfante P."/>
        </authorList>
    </citation>
    <scope>NUCLEOTIDE SEQUENCE [LARGE SCALE GENOMIC DNA]</scope>
    <source>
        <strain evidence="2 3">BEG34</strain>
    </source>
</reference>
<dbReference type="InterPro" id="IPR008266">
    <property type="entry name" value="Tyr_kinase_AS"/>
</dbReference>
<dbReference type="CDD" id="cd00180">
    <property type="entry name" value="PKc"/>
    <property type="match status" value="1"/>
</dbReference>
<dbReference type="InterPro" id="IPR000719">
    <property type="entry name" value="Prot_kinase_dom"/>
</dbReference>
<dbReference type="InterPro" id="IPR059179">
    <property type="entry name" value="MLKL-like_MCAfunc"/>
</dbReference>
<gene>
    <name evidence="2" type="ORF">F8M41_009200</name>
</gene>
<protein>
    <submittedName>
        <fullName evidence="2">Kinase-like protein</fullName>
    </submittedName>
</protein>
<dbReference type="Gene3D" id="1.10.510.10">
    <property type="entry name" value="Transferase(Phosphotransferase) domain 1"/>
    <property type="match status" value="1"/>
</dbReference>
<organism evidence="2 3">
    <name type="scientific">Gigaspora margarita</name>
    <dbReference type="NCBI Taxonomy" id="4874"/>
    <lineage>
        <taxon>Eukaryota</taxon>
        <taxon>Fungi</taxon>
        <taxon>Fungi incertae sedis</taxon>
        <taxon>Mucoromycota</taxon>
        <taxon>Glomeromycotina</taxon>
        <taxon>Glomeromycetes</taxon>
        <taxon>Diversisporales</taxon>
        <taxon>Gigasporaceae</taxon>
        <taxon>Gigaspora</taxon>
    </lineage>
</organism>
<name>A0A8H4AVC5_GIGMA</name>
<dbReference type="Gene3D" id="1.20.930.20">
    <property type="entry name" value="Adaptor protein Cbl, N-terminal domain"/>
    <property type="match status" value="1"/>
</dbReference>
<dbReference type="PANTHER" id="PTHR44329">
    <property type="entry name" value="SERINE/THREONINE-PROTEIN KINASE TNNI3K-RELATED"/>
    <property type="match status" value="1"/>
</dbReference>
<dbReference type="AlphaFoldDB" id="A0A8H4AVC5"/>
<dbReference type="OrthoDB" id="2314769at2759"/>
<dbReference type="EMBL" id="WTPW01000200">
    <property type="protein sequence ID" value="KAF0536233.1"/>
    <property type="molecule type" value="Genomic_DNA"/>
</dbReference>
<dbReference type="GO" id="GO:0007166">
    <property type="term" value="P:cell surface receptor signaling pathway"/>
    <property type="evidence" value="ECO:0007669"/>
    <property type="project" value="InterPro"/>
</dbReference>
<dbReference type="Pfam" id="PF22215">
    <property type="entry name" value="MLKL_N"/>
    <property type="match status" value="1"/>
</dbReference>
<evidence type="ECO:0000313" key="2">
    <source>
        <dbReference type="EMBL" id="KAF0536233.1"/>
    </source>
</evidence>
<keyword evidence="3" id="KW-1185">Reference proteome</keyword>
<evidence type="ECO:0000259" key="1">
    <source>
        <dbReference type="PROSITE" id="PS50011"/>
    </source>
</evidence>
<dbReference type="Proteomes" id="UP000439903">
    <property type="component" value="Unassembled WGS sequence"/>
</dbReference>
<dbReference type="Pfam" id="PF00069">
    <property type="entry name" value="Pkinase"/>
    <property type="match status" value="1"/>
</dbReference>
<dbReference type="Gene3D" id="1.25.40.10">
    <property type="entry name" value="Tetratricopeptide repeat domain"/>
    <property type="match status" value="1"/>
</dbReference>
<dbReference type="InterPro" id="IPR011009">
    <property type="entry name" value="Kinase-like_dom_sf"/>
</dbReference>
<dbReference type="CDD" id="cd21037">
    <property type="entry name" value="MLKL_NTD"/>
    <property type="match status" value="1"/>
</dbReference>
<feature type="domain" description="Protein kinase" evidence="1">
    <location>
        <begin position="181"/>
        <end position="573"/>
    </location>
</feature>
<keyword evidence="2" id="KW-0808">Transferase</keyword>
<dbReference type="PROSITE" id="PS50011">
    <property type="entry name" value="PROTEIN_KINASE_DOM"/>
    <property type="match status" value="1"/>
</dbReference>
<keyword evidence="2" id="KW-0418">Kinase</keyword>
<accession>A0A8H4AVC5</accession>
<proteinExistence type="predicted"/>
<dbReference type="GO" id="GO:0004674">
    <property type="term" value="F:protein serine/threonine kinase activity"/>
    <property type="evidence" value="ECO:0007669"/>
    <property type="project" value="TreeGrafter"/>
</dbReference>
<dbReference type="InterPro" id="IPR011990">
    <property type="entry name" value="TPR-like_helical_dom_sf"/>
</dbReference>
<dbReference type="InterPro" id="IPR036537">
    <property type="entry name" value="Adaptor_Cbl_N_dom_sf"/>
</dbReference>
<dbReference type="InterPro" id="IPR051681">
    <property type="entry name" value="Ser/Thr_Kinases-Pseudokinases"/>
</dbReference>
<dbReference type="InterPro" id="IPR054000">
    <property type="entry name" value="MLKL_N"/>
</dbReference>
<dbReference type="PROSITE" id="PS00109">
    <property type="entry name" value="PROTEIN_KINASE_TYR"/>
    <property type="match status" value="1"/>
</dbReference>
<dbReference type="SUPFAM" id="SSF56112">
    <property type="entry name" value="Protein kinase-like (PK-like)"/>
    <property type="match status" value="1"/>
</dbReference>
<comment type="caution">
    <text evidence="2">The sequence shown here is derived from an EMBL/GenBank/DDBJ whole genome shotgun (WGS) entry which is preliminary data.</text>
</comment>